<evidence type="ECO:0000256" key="1">
    <source>
        <dbReference type="SAM" id="MobiDB-lite"/>
    </source>
</evidence>
<dbReference type="AlphaFoldDB" id="A0A6N2MCG5"/>
<evidence type="ECO:0000313" key="2">
    <source>
        <dbReference type="EMBL" id="VFU50571.1"/>
    </source>
</evidence>
<proteinExistence type="predicted"/>
<feature type="region of interest" description="Disordered" evidence="1">
    <location>
        <begin position="71"/>
        <end position="108"/>
    </location>
</feature>
<feature type="compositionally biased region" description="Pro residues" evidence="1">
    <location>
        <begin position="97"/>
        <end position="106"/>
    </location>
</feature>
<reference evidence="2" key="1">
    <citation type="submission" date="2019-03" db="EMBL/GenBank/DDBJ databases">
        <authorList>
            <person name="Mank J."/>
            <person name="Almeida P."/>
        </authorList>
    </citation>
    <scope>NUCLEOTIDE SEQUENCE</scope>
    <source>
        <strain evidence="2">78183</strain>
    </source>
</reference>
<organism evidence="2">
    <name type="scientific">Salix viminalis</name>
    <name type="common">Common osier</name>
    <name type="synonym">Basket willow</name>
    <dbReference type="NCBI Taxonomy" id="40686"/>
    <lineage>
        <taxon>Eukaryota</taxon>
        <taxon>Viridiplantae</taxon>
        <taxon>Streptophyta</taxon>
        <taxon>Embryophyta</taxon>
        <taxon>Tracheophyta</taxon>
        <taxon>Spermatophyta</taxon>
        <taxon>Magnoliopsida</taxon>
        <taxon>eudicotyledons</taxon>
        <taxon>Gunneridae</taxon>
        <taxon>Pentapetalae</taxon>
        <taxon>rosids</taxon>
        <taxon>fabids</taxon>
        <taxon>Malpighiales</taxon>
        <taxon>Salicaceae</taxon>
        <taxon>Saliceae</taxon>
        <taxon>Salix</taxon>
    </lineage>
</organism>
<protein>
    <submittedName>
        <fullName evidence="2">Uncharacterized protein</fullName>
    </submittedName>
</protein>
<gene>
    <name evidence="2" type="ORF">SVIM_LOCUS337449</name>
</gene>
<accession>A0A6N2MCG5</accession>
<name>A0A6N2MCG5_SALVM</name>
<sequence>MSVVNYLYEKICTSYMVWKYEFKNFLHTKGRKNQPLAVDGGGLLILRFAEEHQFWKALVWSSFPGTCHGNIPRAKPHGKQDNQSPKQVFFSSSHPSNPIPNHPPSSPFQHHTRLPLHYCLPKLFPLTLILAPLLHPPP</sequence>
<feature type="compositionally biased region" description="Polar residues" evidence="1">
    <location>
        <begin position="81"/>
        <end position="90"/>
    </location>
</feature>
<dbReference type="EMBL" id="CAADRP010001730">
    <property type="protein sequence ID" value="VFU50571.1"/>
    <property type="molecule type" value="Genomic_DNA"/>
</dbReference>